<protein>
    <submittedName>
        <fullName evidence="8">Cell wall-associated hydrolase, invasion-associated protein</fullName>
    </submittedName>
</protein>
<dbReference type="Proteomes" id="UP000004705">
    <property type="component" value="Chromosome"/>
</dbReference>
<proteinExistence type="inferred from homology"/>
<evidence type="ECO:0000313" key="8">
    <source>
        <dbReference type="EMBL" id="EHY87473.1"/>
    </source>
</evidence>
<feature type="compositionally biased region" description="Basic and acidic residues" evidence="5">
    <location>
        <begin position="64"/>
        <end position="75"/>
    </location>
</feature>
<dbReference type="PROSITE" id="PS51935">
    <property type="entry name" value="NLPC_P60"/>
    <property type="match status" value="1"/>
</dbReference>
<sequence>MTAHSRRFTPRKAAIAAIAATLMLPAAPAAAQPQDDTSDAMERYQELGAKAAGTEEDLAEAEQELARMREKEKQAKTALNKANRELEKAQRSEEASQGKADTLISASFRNGPVTTWSAVLVSDSSKELLQKASALEYIATKNTETLDALNDVRAKADAARKEAAEAEKQARESTAAAERTVQKLQQRKADLDEEIEAVRTALNELSPAERTELQTVQDNGSYLGPPGAANDALQAALSRRGSQYEWGATGPSEFDCSGLTSWAYNQAGINIPRTSRQQWTAGRPVSLDSLLPGDLLFYDDGTGDPSKIHHVGMYVGQGKMVDAPTEGQLVDVRSMKGDGHLIGARRIAG</sequence>
<name>H8G988_9PSEU</name>
<evidence type="ECO:0000256" key="4">
    <source>
        <dbReference type="ARBA" id="ARBA00022807"/>
    </source>
</evidence>
<dbReference type="PANTHER" id="PTHR47053:SF1">
    <property type="entry name" value="MUREIN DD-ENDOPEPTIDASE MEPH-RELATED"/>
    <property type="match status" value="1"/>
</dbReference>
<feature type="signal peptide" evidence="6">
    <location>
        <begin position="1"/>
        <end position="31"/>
    </location>
</feature>
<dbReference type="InterPro" id="IPR000064">
    <property type="entry name" value="NLP_P60_dom"/>
</dbReference>
<keyword evidence="6" id="KW-0732">Signal</keyword>
<feature type="compositionally biased region" description="Acidic residues" evidence="5">
    <location>
        <begin position="54"/>
        <end position="63"/>
    </location>
</feature>
<evidence type="ECO:0000256" key="2">
    <source>
        <dbReference type="ARBA" id="ARBA00022670"/>
    </source>
</evidence>
<reference evidence="8 9" key="1">
    <citation type="journal article" date="2012" name="Stand. Genomic Sci.">
        <title>Genome sequence of the soil bacterium Saccharomonospora azurea type strain (NA-128(T)).</title>
        <authorList>
            <person name="Klenk H.P."/>
            <person name="Held B."/>
            <person name="Lucas S."/>
            <person name="Lapidus A."/>
            <person name="Copeland A."/>
            <person name="Hammon N."/>
            <person name="Pitluck S."/>
            <person name="Goodwin L.A."/>
            <person name="Han C."/>
            <person name="Tapia R."/>
            <person name="Brambilla E.M."/>
            <person name="Potter G."/>
            <person name="Land M."/>
            <person name="Ivanova N."/>
            <person name="Rohde M."/>
            <person name="Goker M."/>
            <person name="Detter J.C."/>
            <person name="Kyrpides N.C."/>
            <person name="Woyke T."/>
        </authorList>
    </citation>
    <scope>NUCLEOTIDE SEQUENCE [LARGE SCALE GENOMIC DNA]</scope>
    <source>
        <strain evidence="8 9">NA-128</strain>
    </source>
</reference>
<keyword evidence="3 8" id="KW-0378">Hydrolase</keyword>
<evidence type="ECO:0000313" key="9">
    <source>
        <dbReference type="Proteomes" id="UP000004705"/>
    </source>
</evidence>
<dbReference type="InterPro" id="IPR051202">
    <property type="entry name" value="Peptidase_C40"/>
</dbReference>
<comment type="similarity">
    <text evidence="1">Belongs to the peptidase C40 family.</text>
</comment>
<dbReference type="Pfam" id="PF00877">
    <property type="entry name" value="NLPC_P60"/>
    <property type="match status" value="1"/>
</dbReference>
<gene>
    <name evidence="8" type="ORF">SacazDRAFT_00512</name>
</gene>
<feature type="chain" id="PRO_5003611376" evidence="6">
    <location>
        <begin position="32"/>
        <end position="349"/>
    </location>
</feature>
<dbReference type="SUPFAM" id="SSF54001">
    <property type="entry name" value="Cysteine proteinases"/>
    <property type="match status" value="1"/>
</dbReference>
<accession>H8G988</accession>
<keyword evidence="2" id="KW-0645">Protease</keyword>
<dbReference type="PANTHER" id="PTHR47053">
    <property type="entry name" value="MUREIN DD-ENDOPEPTIDASE MEPH-RELATED"/>
    <property type="match status" value="1"/>
</dbReference>
<evidence type="ECO:0000256" key="6">
    <source>
        <dbReference type="SAM" id="SignalP"/>
    </source>
</evidence>
<dbReference type="HOGENOM" id="CLU_034085_1_1_11"/>
<feature type="domain" description="NlpC/P60" evidence="7">
    <location>
        <begin position="226"/>
        <end position="349"/>
    </location>
</feature>
<dbReference type="EMBL" id="CM001466">
    <property type="protein sequence ID" value="EHY87473.1"/>
    <property type="molecule type" value="Genomic_DNA"/>
</dbReference>
<dbReference type="Gene3D" id="3.90.1720.10">
    <property type="entry name" value="endopeptidase domain like (from Nostoc punctiforme)"/>
    <property type="match status" value="1"/>
</dbReference>
<dbReference type="GO" id="GO:0006508">
    <property type="term" value="P:proteolysis"/>
    <property type="evidence" value="ECO:0007669"/>
    <property type="project" value="UniProtKB-KW"/>
</dbReference>
<keyword evidence="4" id="KW-0788">Thiol protease</keyword>
<evidence type="ECO:0000259" key="7">
    <source>
        <dbReference type="PROSITE" id="PS51935"/>
    </source>
</evidence>
<feature type="region of interest" description="Disordered" evidence="5">
    <location>
        <begin position="27"/>
        <end position="98"/>
    </location>
</feature>
<evidence type="ECO:0000256" key="5">
    <source>
        <dbReference type="SAM" id="MobiDB-lite"/>
    </source>
</evidence>
<feature type="compositionally biased region" description="Basic and acidic residues" evidence="5">
    <location>
        <begin position="82"/>
        <end position="96"/>
    </location>
</feature>
<evidence type="ECO:0000256" key="3">
    <source>
        <dbReference type="ARBA" id="ARBA00022801"/>
    </source>
</evidence>
<evidence type="ECO:0000256" key="1">
    <source>
        <dbReference type="ARBA" id="ARBA00007074"/>
    </source>
</evidence>
<dbReference type="AlphaFoldDB" id="H8G988"/>
<dbReference type="InterPro" id="IPR038765">
    <property type="entry name" value="Papain-like_cys_pep_sf"/>
</dbReference>
<dbReference type="GO" id="GO:0008234">
    <property type="term" value="F:cysteine-type peptidase activity"/>
    <property type="evidence" value="ECO:0007669"/>
    <property type="project" value="UniProtKB-KW"/>
</dbReference>
<organism evidence="8 9">
    <name type="scientific">Saccharomonospora azurea NA-128</name>
    <dbReference type="NCBI Taxonomy" id="882081"/>
    <lineage>
        <taxon>Bacteria</taxon>
        <taxon>Bacillati</taxon>
        <taxon>Actinomycetota</taxon>
        <taxon>Actinomycetes</taxon>
        <taxon>Pseudonocardiales</taxon>
        <taxon>Pseudonocardiaceae</taxon>
        <taxon>Saccharomonospora</taxon>
    </lineage>
</organism>
<keyword evidence="9" id="KW-1185">Reference proteome</keyword>
<feature type="region of interest" description="Disordered" evidence="5">
    <location>
        <begin position="164"/>
        <end position="189"/>
    </location>
</feature>